<dbReference type="EMBL" id="FLYE01000046">
    <property type="protein sequence ID" value="SCA57886.1"/>
    <property type="molecule type" value="Genomic_DNA"/>
</dbReference>
<comment type="subcellular location">
    <subcellularLocation>
        <location evidence="10">Cell inner membrane</location>
    </subcellularLocation>
    <subcellularLocation>
        <location evidence="2">Cell membrane</location>
        <topology evidence="2">Single-pass membrane protein</topology>
    </subcellularLocation>
</comment>
<evidence type="ECO:0000256" key="4">
    <source>
        <dbReference type="ARBA" id="ARBA00022475"/>
    </source>
</evidence>
<evidence type="ECO:0000256" key="9">
    <source>
        <dbReference type="ARBA" id="ARBA00023136"/>
    </source>
</evidence>
<dbReference type="STRING" id="1867952.MTBPR1_70158"/>
<dbReference type="GO" id="GO:0005886">
    <property type="term" value="C:plasma membrane"/>
    <property type="evidence" value="ECO:0007669"/>
    <property type="project" value="UniProtKB-SubCell"/>
</dbReference>
<keyword evidence="12" id="KW-0969">Cilium</keyword>
<evidence type="ECO:0000256" key="3">
    <source>
        <dbReference type="ARBA" id="ARBA00008281"/>
    </source>
</evidence>
<proteinExistence type="inferred from homology"/>
<dbReference type="PANTHER" id="PTHR35091">
    <property type="entry name" value="FLAGELLAR PROTEIN FLIL"/>
    <property type="match status" value="1"/>
</dbReference>
<dbReference type="Proteomes" id="UP000231658">
    <property type="component" value="Unassembled WGS sequence"/>
</dbReference>
<dbReference type="GO" id="GO:0006935">
    <property type="term" value="P:chemotaxis"/>
    <property type="evidence" value="ECO:0007669"/>
    <property type="project" value="UniProtKB-KW"/>
</dbReference>
<dbReference type="AlphaFoldDB" id="A0A1C3RKV2"/>
<feature type="region of interest" description="Disordered" evidence="11">
    <location>
        <begin position="1"/>
        <end position="27"/>
    </location>
</feature>
<reference evidence="12 13" key="1">
    <citation type="submission" date="2016-07" db="EMBL/GenBank/DDBJ databases">
        <authorList>
            <person name="Lefevre C.T."/>
        </authorList>
    </citation>
    <scope>NUCLEOTIDE SEQUENCE [LARGE SCALE GENOMIC DNA]</scope>
    <source>
        <strain evidence="12">PR1</strain>
    </source>
</reference>
<evidence type="ECO:0000313" key="13">
    <source>
        <dbReference type="Proteomes" id="UP000231658"/>
    </source>
</evidence>
<keyword evidence="13" id="KW-1185">Reference proteome</keyword>
<keyword evidence="10" id="KW-0997">Cell inner membrane</keyword>
<evidence type="ECO:0000256" key="1">
    <source>
        <dbReference type="ARBA" id="ARBA00002254"/>
    </source>
</evidence>
<keyword evidence="8 10" id="KW-1133">Transmembrane helix</keyword>
<organism evidence="12 13">
    <name type="scientific">Candidatus Terasakiella magnetica</name>
    <dbReference type="NCBI Taxonomy" id="1867952"/>
    <lineage>
        <taxon>Bacteria</taxon>
        <taxon>Pseudomonadati</taxon>
        <taxon>Pseudomonadota</taxon>
        <taxon>Alphaproteobacteria</taxon>
        <taxon>Rhodospirillales</taxon>
        <taxon>Terasakiellaceae</taxon>
        <taxon>Terasakiella</taxon>
    </lineage>
</organism>
<feature type="transmembrane region" description="Helical" evidence="10">
    <location>
        <begin position="32"/>
        <end position="51"/>
    </location>
</feature>
<keyword evidence="9 10" id="KW-0472">Membrane</keyword>
<name>A0A1C3RKV2_9PROT</name>
<accession>A0A1C3RKV2</accession>
<evidence type="ECO:0000256" key="5">
    <source>
        <dbReference type="ARBA" id="ARBA00022500"/>
    </source>
</evidence>
<evidence type="ECO:0000256" key="10">
    <source>
        <dbReference type="RuleBase" id="RU364125"/>
    </source>
</evidence>
<feature type="compositionally biased region" description="Acidic residues" evidence="11">
    <location>
        <begin position="1"/>
        <end position="21"/>
    </location>
</feature>
<comment type="similarity">
    <text evidence="3 10">Belongs to the FliL family.</text>
</comment>
<keyword evidence="7 10" id="KW-0283">Flagellar rotation</keyword>
<evidence type="ECO:0000256" key="8">
    <source>
        <dbReference type="ARBA" id="ARBA00022989"/>
    </source>
</evidence>
<keyword evidence="12" id="KW-0966">Cell projection</keyword>
<dbReference type="PANTHER" id="PTHR35091:SF2">
    <property type="entry name" value="FLAGELLAR PROTEIN FLIL"/>
    <property type="match status" value="1"/>
</dbReference>
<protein>
    <recommendedName>
        <fullName evidence="10">Flagellar protein FliL</fullName>
    </recommendedName>
</protein>
<evidence type="ECO:0000256" key="6">
    <source>
        <dbReference type="ARBA" id="ARBA00022692"/>
    </source>
</evidence>
<dbReference type="RefSeq" id="WP_069189887.1">
    <property type="nucleotide sequence ID" value="NZ_FLYE01000046.1"/>
</dbReference>
<evidence type="ECO:0000313" key="12">
    <source>
        <dbReference type="EMBL" id="SCA57886.1"/>
    </source>
</evidence>
<sequence length="182" mass="19205">MADDDLDDDMDDDEDLDDEEGGSGGGGGKKKILMLAIPLVLIIGGAAGAYFTGLLDPLIGAEESAEGEGGEGGEGGGEAAGPVAFTDLPEILVNLNTTGRKSSFLKIRVSLEVPNALEVDKVVAVQDRVVDAFQVYLRELRVEDLKGSAGMYRLREELLARVNAAVAPVKVNDVLFKEMLVQ</sequence>
<dbReference type="GO" id="GO:0071978">
    <property type="term" value="P:bacterial-type flagellum-dependent swarming motility"/>
    <property type="evidence" value="ECO:0007669"/>
    <property type="project" value="TreeGrafter"/>
</dbReference>
<dbReference type="OrthoDB" id="7304620at2"/>
<keyword evidence="5 10" id="KW-0145">Chemotaxis</keyword>
<dbReference type="Pfam" id="PF03748">
    <property type="entry name" value="FliL"/>
    <property type="match status" value="1"/>
</dbReference>
<evidence type="ECO:0000256" key="7">
    <source>
        <dbReference type="ARBA" id="ARBA00022779"/>
    </source>
</evidence>
<keyword evidence="6 10" id="KW-0812">Transmembrane</keyword>
<dbReference type="InterPro" id="IPR005503">
    <property type="entry name" value="FliL"/>
</dbReference>
<evidence type="ECO:0000256" key="11">
    <source>
        <dbReference type="SAM" id="MobiDB-lite"/>
    </source>
</evidence>
<comment type="function">
    <text evidence="1 10">Controls the rotational direction of flagella during chemotaxis.</text>
</comment>
<keyword evidence="4" id="KW-1003">Cell membrane</keyword>
<gene>
    <name evidence="12" type="primary">fliL</name>
    <name evidence="12" type="ORF">MTBPR1_70158</name>
</gene>
<dbReference type="GO" id="GO:0009425">
    <property type="term" value="C:bacterial-type flagellum basal body"/>
    <property type="evidence" value="ECO:0007669"/>
    <property type="project" value="InterPro"/>
</dbReference>
<keyword evidence="12" id="KW-0282">Flagellum</keyword>
<evidence type="ECO:0000256" key="2">
    <source>
        <dbReference type="ARBA" id="ARBA00004162"/>
    </source>
</evidence>